<gene>
    <name evidence="3" type="ORF">SAMN02745150_01382</name>
</gene>
<feature type="chain" id="PRO_5015189936" description="Outer membrane protein beta-barrel domain-containing protein" evidence="2">
    <location>
        <begin position="20"/>
        <end position="158"/>
    </location>
</feature>
<feature type="signal peptide" evidence="2">
    <location>
        <begin position="1"/>
        <end position="19"/>
    </location>
</feature>
<dbReference type="EMBL" id="FOKY01000024">
    <property type="protein sequence ID" value="SFB93698.1"/>
    <property type="molecule type" value="Genomic_DNA"/>
</dbReference>
<sequence>MKKILLILALLSAPILVQAQYEAGRRSAVERTDVRERYTPGLGINVGTMGKDLAVGVTVHNFIQEKYLFNVYGSWDYRFFGYQSCGNTRAASGWVLGQLKASSTSKNPFIGIRQRKSISKASAWAERLISSRNFPETPTSAADTGPPSGASSTEICWA</sequence>
<evidence type="ECO:0008006" key="5">
    <source>
        <dbReference type="Google" id="ProtNLM"/>
    </source>
</evidence>
<evidence type="ECO:0000313" key="3">
    <source>
        <dbReference type="EMBL" id="SFB93698.1"/>
    </source>
</evidence>
<evidence type="ECO:0000313" key="4">
    <source>
        <dbReference type="Proteomes" id="UP000240042"/>
    </source>
</evidence>
<protein>
    <recommendedName>
        <fullName evidence="5">Outer membrane protein beta-barrel domain-containing protein</fullName>
    </recommendedName>
</protein>
<proteinExistence type="predicted"/>
<keyword evidence="2" id="KW-0732">Signal</keyword>
<keyword evidence="4" id="KW-1185">Reference proteome</keyword>
<feature type="compositionally biased region" description="Polar residues" evidence="1">
    <location>
        <begin position="149"/>
        <end position="158"/>
    </location>
</feature>
<dbReference type="AlphaFoldDB" id="A0A1I1F7L7"/>
<reference evidence="4" key="1">
    <citation type="submission" date="2016-10" db="EMBL/GenBank/DDBJ databases">
        <authorList>
            <person name="Varghese N."/>
            <person name="Submissions S."/>
        </authorList>
    </citation>
    <scope>NUCLEOTIDE SEQUENCE [LARGE SCALE GENOMIC DNA]</scope>
    <source>
        <strain evidence="4">ATCC 43811</strain>
    </source>
</reference>
<name>A0A1I1F7L7_BREAD</name>
<accession>A0A1I1F7L7</accession>
<evidence type="ECO:0000256" key="2">
    <source>
        <dbReference type="SAM" id="SignalP"/>
    </source>
</evidence>
<dbReference type="Proteomes" id="UP000240042">
    <property type="component" value="Unassembled WGS sequence"/>
</dbReference>
<organism evidence="3 4">
    <name type="scientific">Brevinema andersonii</name>
    <dbReference type="NCBI Taxonomy" id="34097"/>
    <lineage>
        <taxon>Bacteria</taxon>
        <taxon>Pseudomonadati</taxon>
        <taxon>Spirochaetota</taxon>
        <taxon>Spirochaetia</taxon>
        <taxon>Brevinematales</taxon>
        <taxon>Brevinemataceae</taxon>
        <taxon>Brevinema</taxon>
    </lineage>
</organism>
<feature type="region of interest" description="Disordered" evidence="1">
    <location>
        <begin position="135"/>
        <end position="158"/>
    </location>
</feature>
<dbReference type="RefSeq" id="WP_092320009.1">
    <property type="nucleotide sequence ID" value="NZ_FOKY01000024.1"/>
</dbReference>
<evidence type="ECO:0000256" key="1">
    <source>
        <dbReference type="SAM" id="MobiDB-lite"/>
    </source>
</evidence>